<name>A0AAJ0A0A8_9PEZI</name>
<dbReference type="AlphaFoldDB" id="A0AAJ0A0A8"/>
<protein>
    <submittedName>
        <fullName evidence="1">Uncharacterized protein</fullName>
    </submittedName>
</protein>
<keyword evidence="2" id="KW-1185">Reference proteome</keyword>
<accession>A0AAJ0A0A8</accession>
<dbReference type="GeneID" id="85467184"/>
<dbReference type="Proteomes" id="UP001243989">
    <property type="component" value="Unassembled WGS sequence"/>
</dbReference>
<dbReference type="EMBL" id="JAHMHQ010000005">
    <property type="protein sequence ID" value="KAK1639812.1"/>
    <property type="molecule type" value="Genomic_DNA"/>
</dbReference>
<dbReference type="RefSeq" id="XP_060448419.1">
    <property type="nucleotide sequence ID" value="XM_060582322.1"/>
</dbReference>
<comment type="caution">
    <text evidence="1">The sequence shown here is derived from an EMBL/GenBank/DDBJ whole genome shotgun (WGS) entry which is preliminary data.</text>
</comment>
<evidence type="ECO:0000313" key="1">
    <source>
        <dbReference type="EMBL" id="KAK1639812.1"/>
    </source>
</evidence>
<gene>
    <name evidence="1" type="ORF">BDP81DRAFT_184069</name>
</gene>
<reference evidence="1" key="1">
    <citation type="submission" date="2021-06" db="EMBL/GenBank/DDBJ databases">
        <title>Comparative genomics, transcriptomics and evolutionary studies reveal genomic signatures of adaptation to plant cell wall in hemibiotrophic fungi.</title>
        <authorList>
            <consortium name="DOE Joint Genome Institute"/>
            <person name="Baroncelli R."/>
            <person name="Diaz J.F."/>
            <person name="Benocci T."/>
            <person name="Peng M."/>
            <person name="Battaglia E."/>
            <person name="Haridas S."/>
            <person name="Andreopoulos W."/>
            <person name="Labutti K."/>
            <person name="Pangilinan J."/>
            <person name="Floch G.L."/>
            <person name="Makela M.R."/>
            <person name="Henrissat B."/>
            <person name="Grigoriev I.V."/>
            <person name="Crouch J.A."/>
            <person name="De Vries R.P."/>
            <person name="Sukno S.A."/>
            <person name="Thon M.R."/>
        </authorList>
    </citation>
    <scope>NUCLEOTIDE SEQUENCE</scope>
    <source>
        <strain evidence="1">CBS 102054</strain>
    </source>
</reference>
<evidence type="ECO:0000313" key="2">
    <source>
        <dbReference type="Proteomes" id="UP001243989"/>
    </source>
</evidence>
<organism evidence="1 2">
    <name type="scientific">Colletotrichum phormii</name>
    <dbReference type="NCBI Taxonomy" id="359342"/>
    <lineage>
        <taxon>Eukaryota</taxon>
        <taxon>Fungi</taxon>
        <taxon>Dikarya</taxon>
        <taxon>Ascomycota</taxon>
        <taxon>Pezizomycotina</taxon>
        <taxon>Sordariomycetes</taxon>
        <taxon>Hypocreomycetidae</taxon>
        <taxon>Glomerellales</taxon>
        <taxon>Glomerellaceae</taxon>
        <taxon>Colletotrichum</taxon>
        <taxon>Colletotrichum acutatum species complex</taxon>
    </lineage>
</organism>
<sequence>MDGVGGGGYRGIMLVKYCRVNSVKHNIASPARECFVREFTQSNKGDQVTCRRNISRELPNACWDCHRCCPSWTKAALQSLRNVIHNYIQSSSLTFGLIYHACLVVHPRHPPGCPVRISMRLKEYQRGMWMCRWTAMYRCEHSGWASRCNSNAHLGFRGHTDAPPYRKIRNHEVSNALRQVITCRA</sequence>
<proteinExistence type="predicted"/>